<keyword evidence="3" id="KW-1133">Transmembrane helix</keyword>
<dbReference type="PANTHER" id="PTHR11360">
    <property type="entry name" value="MONOCARBOXYLATE TRANSPORTER"/>
    <property type="match status" value="1"/>
</dbReference>
<evidence type="ECO:0000256" key="1">
    <source>
        <dbReference type="ARBA" id="ARBA00004141"/>
    </source>
</evidence>
<dbReference type="InterPro" id="IPR050327">
    <property type="entry name" value="Proton-linked_MCT"/>
</dbReference>
<gene>
    <name evidence="4" type="ORF">DAPK24_002710</name>
</gene>
<dbReference type="Pfam" id="PF07690">
    <property type="entry name" value="MFS_1"/>
    <property type="match status" value="1"/>
</dbReference>
<feature type="transmembrane region" description="Helical" evidence="3">
    <location>
        <begin position="249"/>
        <end position="269"/>
    </location>
</feature>
<dbReference type="Proteomes" id="UP001378960">
    <property type="component" value="Unassembled WGS sequence"/>
</dbReference>
<proteinExistence type="inferred from homology"/>
<evidence type="ECO:0000256" key="3">
    <source>
        <dbReference type="SAM" id="Phobius"/>
    </source>
</evidence>
<dbReference type="EMBL" id="BTGB01000001">
    <property type="protein sequence ID" value="GMM43696.1"/>
    <property type="molecule type" value="Genomic_DNA"/>
</dbReference>
<feature type="transmembrane region" description="Helical" evidence="3">
    <location>
        <begin position="156"/>
        <end position="174"/>
    </location>
</feature>
<comment type="similarity">
    <text evidence="2">Belongs to the major facilitator superfamily. Monocarboxylate porter (TC 2.A.1.13) family.</text>
</comment>
<organism evidence="4 5">
    <name type="scientific">Pichia kluyveri</name>
    <name type="common">Yeast</name>
    <dbReference type="NCBI Taxonomy" id="36015"/>
    <lineage>
        <taxon>Eukaryota</taxon>
        <taxon>Fungi</taxon>
        <taxon>Dikarya</taxon>
        <taxon>Ascomycota</taxon>
        <taxon>Saccharomycotina</taxon>
        <taxon>Pichiomycetes</taxon>
        <taxon>Pichiales</taxon>
        <taxon>Pichiaceae</taxon>
        <taxon>Pichia</taxon>
    </lineage>
</organism>
<feature type="transmembrane region" description="Helical" evidence="3">
    <location>
        <begin position="290"/>
        <end position="314"/>
    </location>
</feature>
<name>A0AAV5QWN8_PICKL</name>
<feature type="transmembrane region" description="Helical" evidence="3">
    <location>
        <begin position="326"/>
        <end position="342"/>
    </location>
</feature>
<dbReference type="Gene3D" id="1.20.1250.20">
    <property type="entry name" value="MFS general substrate transporter like domains"/>
    <property type="match status" value="2"/>
</dbReference>
<comment type="caution">
    <text evidence="4">The sequence shown here is derived from an EMBL/GenBank/DDBJ whole genome shotgun (WGS) entry which is preliminary data.</text>
</comment>
<protein>
    <submittedName>
        <fullName evidence="4">Mch2 protein</fullName>
    </submittedName>
</protein>
<dbReference type="AlphaFoldDB" id="A0AAV5QWN8"/>
<feature type="transmembrane region" description="Helical" evidence="3">
    <location>
        <begin position="125"/>
        <end position="149"/>
    </location>
</feature>
<feature type="transmembrane region" description="Helical" evidence="3">
    <location>
        <begin position="186"/>
        <end position="205"/>
    </location>
</feature>
<feature type="transmembrane region" description="Helical" evidence="3">
    <location>
        <begin position="414"/>
        <end position="438"/>
    </location>
</feature>
<accession>A0AAV5QWN8</accession>
<feature type="transmembrane region" description="Helical" evidence="3">
    <location>
        <begin position="380"/>
        <end position="402"/>
    </location>
</feature>
<dbReference type="InterPro" id="IPR011701">
    <property type="entry name" value="MFS"/>
</dbReference>
<dbReference type="PANTHER" id="PTHR11360:SF315">
    <property type="entry name" value="TRANSPORTER MCH2-RELATED"/>
    <property type="match status" value="1"/>
</dbReference>
<evidence type="ECO:0000313" key="5">
    <source>
        <dbReference type="Proteomes" id="UP001378960"/>
    </source>
</evidence>
<comment type="subcellular location">
    <subcellularLocation>
        <location evidence="1">Membrane</location>
        <topology evidence="1">Multi-pass membrane protein</topology>
    </subcellularLocation>
</comment>
<dbReference type="GO" id="GO:0016020">
    <property type="term" value="C:membrane"/>
    <property type="evidence" value="ECO:0007669"/>
    <property type="project" value="UniProtKB-SubCell"/>
</dbReference>
<feature type="transmembrane region" description="Helical" evidence="3">
    <location>
        <begin position="354"/>
        <end position="374"/>
    </location>
</feature>
<sequence>MINNSNNIDINNTDNISIDSNHEIQSYHRKNESLEIDSIHPIDDLEKNIDNNYDNDDNDFTKPLSRIESIKSVRDEIPDKFSGWGLTSVIGCAFFNFNTWGANSAYSLYLQAYLRDNIFDGANKYSYAIIGGLTFSSGFIMSPFINYLVGIIGVKSVILIGIIINFVAYMLASYSTKLWEIYCTQGVLAGIGMGLICVANIGIVPQWFKGGPGGKRNLAMGFQAAGSGIGGIVYNIGLQPVLENKSFRWSLRAQAIMCIGLNLISLLLVKTRNDKIKPVYKVYDKLIWKNFGCLCLLIWIMFTLFGYVVLLYNLGDFTRSLGYNQHQASVVSTMVSVGVIYGRPLCGRIGDIIGPVNITICASWLVALFSWAMWIPCRNYATAIVFAMFSGSIMGTIWLTLSTITASIVGLRKFGVAMSLSWISVASFGFASPIIGIALKKDGPQNPTQYQPASIFVGLCYFMAGITLVIVRSWLISRNKKANPEKDTEDDVLEINVTFKEVISNIFEYGKV</sequence>
<dbReference type="InterPro" id="IPR036259">
    <property type="entry name" value="MFS_trans_sf"/>
</dbReference>
<feature type="transmembrane region" description="Helical" evidence="3">
    <location>
        <begin position="450"/>
        <end position="471"/>
    </location>
</feature>
<keyword evidence="5" id="KW-1185">Reference proteome</keyword>
<reference evidence="4 5" key="1">
    <citation type="journal article" date="2023" name="Elife">
        <title>Identification of key yeast species and microbe-microbe interactions impacting larval growth of Drosophila in the wild.</title>
        <authorList>
            <person name="Mure A."/>
            <person name="Sugiura Y."/>
            <person name="Maeda R."/>
            <person name="Honda K."/>
            <person name="Sakurai N."/>
            <person name="Takahashi Y."/>
            <person name="Watada M."/>
            <person name="Katoh T."/>
            <person name="Gotoh A."/>
            <person name="Gotoh Y."/>
            <person name="Taniguchi I."/>
            <person name="Nakamura K."/>
            <person name="Hayashi T."/>
            <person name="Katayama T."/>
            <person name="Uemura T."/>
            <person name="Hattori Y."/>
        </authorList>
    </citation>
    <scope>NUCLEOTIDE SEQUENCE [LARGE SCALE GENOMIC DNA]</scope>
    <source>
        <strain evidence="4 5">PK-24</strain>
    </source>
</reference>
<keyword evidence="3" id="KW-0812">Transmembrane</keyword>
<dbReference type="SUPFAM" id="SSF103473">
    <property type="entry name" value="MFS general substrate transporter"/>
    <property type="match status" value="1"/>
</dbReference>
<evidence type="ECO:0000256" key="2">
    <source>
        <dbReference type="ARBA" id="ARBA00006727"/>
    </source>
</evidence>
<keyword evidence="3" id="KW-0472">Membrane</keyword>
<evidence type="ECO:0000313" key="4">
    <source>
        <dbReference type="EMBL" id="GMM43696.1"/>
    </source>
</evidence>
<dbReference type="GO" id="GO:0022857">
    <property type="term" value="F:transmembrane transporter activity"/>
    <property type="evidence" value="ECO:0007669"/>
    <property type="project" value="InterPro"/>
</dbReference>